<gene>
    <name evidence="1" type="ORF">RRG08_052129</name>
</gene>
<dbReference type="EMBL" id="JAWDGP010002675">
    <property type="protein sequence ID" value="KAK3780982.1"/>
    <property type="molecule type" value="Genomic_DNA"/>
</dbReference>
<accession>A0AAE1A4S8</accession>
<reference evidence="1" key="1">
    <citation type="journal article" date="2023" name="G3 (Bethesda)">
        <title>A reference genome for the long-term kleptoplast-retaining sea slug Elysia crispata morphotype clarki.</title>
        <authorList>
            <person name="Eastman K.E."/>
            <person name="Pendleton A.L."/>
            <person name="Shaikh M.A."/>
            <person name="Suttiyut T."/>
            <person name="Ogas R."/>
            <person name="Tomko P."/>
            <person name="Gavelis G."/>
            <person name="Widhalm J.R."/>
            <person name="Wisecaver J.H."/>
        </authorList>
    </citation>
    <scope>NUCLEOTIDE SEQUENCE</scope>
    <source>
        <strain evidence="1">ECLA1</strain>
    </source>
</reference>
<proteinExistence type="predicted"/>
<comment type="caution">
    <text evidence="1">The sequence shown here is derived from an EMBL/GenBank/DDBJ whole genome shotgun (WGS) entry which is preliminary data.</text>
</comment>
<dbReference type="AlphaFoldDB" id="A0AAE1A4S8"/>
<organism evidence="1 2">
    <name type="scientific">Elysia crispata</name>
    <name type="common">lettuce slug</name>
    <dbReference type="NCBI Taxonomy" id="231223"/>
    <lineage>
        <taxon>Eukaryota</taxon>
        <taxon>Metazoa</taxon>
        <taxon>Spiralia</taxon>
        <taxon>Lophotrochozoa</taxon>
        <taxon>Mollusca</taxon>
        <taxon>Gastropoda</taxon>
        <taxon>Heterobranchia</taxon>
        <taxon>Euthyneura</taxon>
        <taxon>Panpulmonata</taxon>
        <taxon>Sacoglossa</taxon>
        <taxon>Placobranchoidea</taxon>
        <taxon>Plakobranchidae</taxon>
        <taxon>Elysia</taxon>
    </lineage>
</organism>
<name>A0AAE1A4S8_9GAST</name>
<dbReference type="Proteomes" id="UP001283361">
    <property type="component" value="Unassembled WGS sequence"/>
</dbReference>
<sequence>MSGMDPKDRSPTWIHFELAKAAVFMVDRRVGELNPSDGPFFGLHHVSLLHPALPERLLYESGGQTCSRSLLLEGCQLRPLVTSRSSSGGGHFRVQTL</sequence>
<keyword evidence="2" id="KW-1185">Reference proteome</keyword>
<evidence type="ECO:0000313" key="1">
    <source>
        <dbReference type="EMBL" id="KAK3780982.1"/>
    </source>
</evidence>
<protein>
    <submittedName>
        <fullName evidence="1">Uncharacterized protein</fullName>
    </submittedName>
</protein>
<evidence type="ECO:0000313" key="2">
    <source>
        <dbReference type="Proteomes" id="UP001283361"/>
    </source>
</evidence>